<evidence type="ECO:0000313" key="1">
    <source>
        <dbReference type="EMBL" id="MFM0716184.1"/>
    </source>
</evidence>
<comment type="caution">
    <text evidence="1">The sequence shown here is derived from an EMBL/GenBank/DDBJ whole genome shotgun (WGS) entry which is preliminary data.</text>
</comment>
<proteinExistence type="predicted"/>
<accession>A0ABW9E9B8</accession>
<protein>
    <submittedName>
        <fullName evidence="1">Uncharacterized protein</fullName>
    </submittedName>
</protein>
<dbReference type="RefSeq" id="WP_408152600.1">
    <property type="nucleotide sequence ID" value="NZ_JAQQCL010000004.1"/>
</dbReference>
<gene>
    <name evidence="1" type="ORF">PQQ73_07600</name>
</gene>
<organism evidence="1 2">
    <name type="scientific">Paraburkholderia strydomiana</name>
    <dbReference type="NCBI Taxonomy" id="1245417"/>
    <lineage>
        <taxon>Bacteria</taxon>
        <taxon>Pseudomonadati</taxon>
        <taxon>Pseudomonadota</taxon>
        <taxon>Betaproteobacteria</taxon>
        <taxon>Burkholderiales</taxon>
        <taxon>Burkholderiaceae</taxon>
        <taxon>Paraburkholderia</taxon>
    </lineage>
</organism>
<dbReference type="EMBL" id="JAQQCL010000004">
    <property type="protein sequence ID" value="MFM0716184.1"/>
    <property type="molecule type" value="Genomic_DNA"/>
</dbReference>
<dbReference type="Proteomes" id="UP001629392">
    <property type="component" value="Unassembled WGS sequence"/>
</dbReference>
<evidence type="ECO:0000313" key="2">
    <source>
        <dbReference type="Proteomes" id="UP001629392"/>
    </source>
</evidence>
<reference evidence="1 2" key="1">
    <citation type="journal article" date="2024" name="Chem. Sci.">
        <title>Discovery of megapolipeptins by genome mining of a Burkholderiales bacteria collection.</title>
        <authorList>
            <person name="Paulo B.S."/>
            <person name="Recchia M.J.J."/>
            <person name="Lee S."/>
            <person name="Fergusson C.H."/>
            <person name="Romanowski S.B."/>
            <person name="Hernandez A."/>
            <person name="Krull N."/>
            <person name="Liu D.Y."/>
            <person name="Cavanagh H."/>
            <person name="Bos A."/>
            <person name="Gray C.A."/>
            <person name="Murphy B.T."/>
            <person name="Linington R.G."/>
            <person name="Eustaquio A.S."/>
        </authorList>
    </citation>
    <scope>NUCLEOTIDE SEQUENCE [LARGE SCALE GENOMIC DNA]</scope>
    <source>
        <strain evidence="1 2">RL17-350-BIC-E</strain>
    </source>
</reference>
<keyword evidence="2" id="KW-1185">Reference proteome</keyword>
<sequence length="130" mass="14242">MHARESRAGLRRPPALSFVAGQVAVQDLRAGSSIVAVEGDLQLDFRDRSLAWLGEAVPLTSITLLEGERFVTPQRGMVSVSAMRAPGASRTDPAAFIVLPPHTATGVRDWLHLAARHLIELVRTRWRRTA</sequence>
<name>A0ABW9E9B8_9BURK</name>